<gene>
    <name evidence="1" type="ORF">KDD93_05325</name>
</gene>
<comment type="caution">
    <text evidence="1">The sequence shown here is derived from an EMBL/GenBank/DDBJ whole genome shotgun (WGS) entry which is preliminary data.</text>
</comment>
<accession>A0ABS5HI95</accession>
<sequence length="90" mass="10665">MKKRVDAITSFKKEIANKINISIQTLYNWEISKPNLYNLILSYYKKDLQKVTPIEQELLNHFRKLDETSQEIIATEIKLKALKQQNTKNL</sequence>
<name>A0ABS5HI95_9BACT</name>
<keyword evidence="2" id="KW-1185">Reference proteome</keyword>
<reference evidence="1 2" key="1">
    <citation type="submission" date="2021-04" db="EMBL/GenBank/DDBJ databases">
        <title>Molecular and phenotypic characterization and identification of bacterial isolates recovered from the Anatolian ground squirrels (Spermophilus xanthoprymnus) and which have the potential to form a new species in the Campylobacter genus.</title>
        <authorList>
            <person name="Aydin F."/>
            <person name="Abay S."/>
            <person name="Kayman T."/>
            <person name="Karakaya E."/>
            <person name="Mustak H.K."/>
            <person name="Mustak I.B."/>
            <person name="Bilgin N."/>
            <person name="Duzler A."/>
            <person name="Sahin O."/>
            <person name="Guran O."/>
            <person name="Saticioglu I.B."/>
        </authorList>
    </citation>
    <scope>NUCLEOTIDE SEQUENCE [LARGE SCALE GENOMIC DNA]</scope>
    <source>
        <strain evidence="2">faydin-G24</strain>
    </source>
</reference>
<proteinExistence type="predicted"/>
<dbReference type="Proteomes" id="UP000682951">
    <property type="component" value="Unassembled WGS sequence"/>
</dbReference>
<evidence type="ECO:0000313" key="1">
    <source>
        <dbReference type="EMBL" id="MBR8463994.1"/>
    </source>
</evidence>
<dbReference type="RefSeq" id="WP_212141996.1">
    <property type="nucleotide sequence ID" value="NZ_JAGSSW010000004.1"/>
</dbReference>
<dbReference type="EMBL" id="JAGSSW010000004">
    <property type="protein sequence ID" value="MBR8463994.1"/>
    <property type="molecule type" value="Genomic_DNA"/>
</dbReference>
<evidence type="ECO:0000313" key="2">
    <source>
        <dbReference type="Proteomes" id="UP000682951"/>
    </source>
</evidence>
<protein>
    <submittedName>
        <fullName evidence="1">TetR/AcrR family transcriptional regulator</fullName>
    </submittedName>
</protein>
<organism evidence="1 2">
    <name type="scientific">Campylobacter anatolicus</name>
    <dbReference type="NCBI Taxonomy" id="2829105"/>
    <lineage>
        <taxon>Bacteria</taxon>
        <taxon>Pseudomonadati</taxon>
        <taxon>Campylobacterota</taxon>
        <taxon>Epsilonproteobacteria</taxon>
        <taxon>Campylobacterales</taxon>
        <taxon>Campylobacteraceae</taxon>
        <taxon>Campylobacter</taxon>
    </lineage>
</organism>